<dbReference type="Pfam" id="PF00053">
    <property type="entry name" value="EGF_laminin"/>
    <property type="match status" value="1"/>
</dbReference>
<dbReference type="CDD" id="cd00055">
    <property type="entry name" value="EGF_Lam"/>
    <property type="match status" value="1"/>
</dbReference>
<dbReference type="SUPFAM" id="SSF57196">
    <property type="entry name" value="EGF/Laminin"/>
    <property type="match status" value="2"/>
</dbReference>
<evidence type="ECO:0000313" key="11">
    <source>
        <dbReference type="WBParaSite" id="OFLC_0000794201-mRNA-1"/>
    </source>
</evidence>
<dbReference type="STRING" id="387005.A0A183HKD1"/>
<keyword evidence="2" id="KW-0677">Repeat</keyword>
<dbReference type="GO" id="GO:0005604">
    <property type="term" value="C:basement membrane"/>
    <property type="evidence" value="ECO:0007669"/>
    <property type="project" value="TreeGrafter"/>
</dbReference>
<evidence type="ECO:0000313" key="9">
    <source>
        <dbReference type="EMBL" id="VDO53282.1"/>
    </source>
</evidence>
<keyword evidence="3 6" id="KW-1015">Disulfide bond</keyword>
<dbReference type="InterPro" id="IPR056863">
    <property type="entry name" value="LMN_ATRN_NET-like_EGF"/>
</dbReference>
<dbReference type="Proteomes" id="UP000267606">
    <property type="component" value="Unassembled WGS sequence"/>
</dbReference>
<dbReference type="Gene3D" id="2.10.25.10">
    <property type="entry name" value="Laminin"/>
    <property type="match status" value="2"/>
</dbReference>
<sequence>DVIIVGQEGQELTIPIFAQENPVPSINEQTYRFRIHANPVFQWSPRLNELDFIGILSNVSALKIRGTYSVGDVGFLSNVHLGSAGLITSAEEPREAHWIESCNCLEGFIGQFCESCAPGYRREIKFGGPFDRCVKCECHGHSTSCAPESGECICEHNTTGDTCERCARGFYGNALQGTSDDCAKCPCPEDGPCVLHTDGDIICTDCPTGYTGRRYQRLFGLISI</sequence>
<dbReference type="PANTHER" id="PTHR10574">
    <property type="entry name" value="NETRIN/LAMININ-RELATED"/>
    <property type="match status" value="1"/>
</dbReference>
<evidence type="ECO:0000256" key="5">
    <source>
        <dbReference type="ARBA" id="ARBA00023292"/>
    </source>
</evidence>
<dbReference type="InterPro" id="IPR050440">
    <property type="entry name" value="Laminin/Netrin_ECM"/>
</dbReference>
<dbReference type="GO" id="GO:0009888">
    <property type="term" value="P:tissue development"/>
    <property type="evidence" value="ECO:0007669"/>
    <property type="project" value="TreeGrafter"/>
</dbReference>
<evidence type="ECO:0000256" key="3">
    <source>
        <dbReference type="ARBA" id="ARBA00023157"/>
    </source>
</evidence>
<dbReference type="AlphaFoldDB" id="A0A183HKD1"/>
<protein>
    <submittedName>
        <fullName evidence="11">Laminin EGF-like protein</fullName>
    </submittedName>
</protein>
<evidence type="ECO:0000259" key="8">
    <source>
        <dbReference type="PROSITE" id="PS51115"/>
    </source>
</evidence>
<keyword evidence="1" id="KW-0732">Signal</keyword>
<gene>
    <name evidence="9" type="ORF">OFLC_LOCUS7944</name>
</gene>
<dbReference type="FunFam" id="2.10.25.10:FF:000758">
    <property type="entry name" value="Laminin subunit gamma 1"/>
    <property type="match status" value="1"/>
</dbReference>
<keyword evidence="10" id="KW-1185">Reference proteome</keyword>
<proteinExistence type="predicted"/>
<dbReference type="PANTHER" id="PTHR10574:SF435">
    <property type="entry name" value="LAMININ SUBUNIT GAMMA-1"/>
    <property type="match status" value="1"/>
</dbReference>
<reference evidence="11" key="1">
    <citation type="submission" date="2016-06" db="UniProtKB">
        <authorList>
            <consortium name="WormBaseParasite"/>
        </authorList>
    </citation>
    <scope>IDENTIFICATION</scope>
</reference>
<dbReference type="EMBL" id="UZAJ01008639">
    <property type="protein sequence ID" value="VDO53282.1"/>
    <property type="molecule type" value="Genomic_DNA"/>
</dbReference>
<evidence type="ECO:0000256" key="4">
    <source>
        <dbReference type="ARBA" id="ARBA00023180"/>
    </source>
</evidence>
<dbReference type="GO" id="GO:0009887">
    <property type="term" value="P:animal organ morphogenesis"/>
    <property type="evidence" value="ECO:0007669"/>
    <property type="project" value="TreeGrafter"/>
</dbReference>
<dbReference type="Pfam" id="PF24973">
    <property type="entry name" value="EGF_LMN_ATRN"/>
    <property type="match status" value="1"/>
</dbReference>
<evidence type="ECO:0000313" key="10">
    <source>
        <dbReference type="Proteomes" id="UP000267606"/>
    </source>
</evidence>
<dbReference type="InterPro" id="IPR002049">
    <property type="entry name" value="LE_dom"/>
</dbReference>
<comment type="caution">
    <text evidence="6">Lacks conserved residue(s) required for the propagation of feature annotation.</text>
</comment>
<accession>A0A183HKD1</accession>
<dbReference type="PROSITE" id="PS50027">
    <property type="entry name" value="EGF_LAM_2"/>
    <property type="match status" value="1"/>
</dbReference>
<evidence type="ECO:0000256" key="2">
    <source>
        <dbReference type="ARBA" id="ARBA00022737"/>
    </source>
</evidence>
<keyword evidence="5 6" id="KW-0424">Laminin EGF-like domain</keyword>
<dbReference type="WBParaSite" id="OFLC_0000794201-mRNA-1">
    <property type="protein sequence ID" value="OFLC_0000794201-mRNA-1"/>
    <property type="gene ID" value="OFLC_0000794201"/>
</dbReference>
<evidence type="ECO:0000256" key="6">
    <source>
        <dbReference type="PROSITE-ProRule" id="PRU00460"/>
    </source>
</evidence>
<keyword evidence="4" id="KW-0325">Glycoprotein</keyword>
<dbReference type="PROSITE" id="PS01248">
    <property type="entry name" value="EGF_LAM_1"/>
    <property type="match status" value="1"/>
</dbReference>
<dbReference type="Pfam" id="PF00052">
    <property type="entry name" value="Laminin_B"/>
    <property type="match status" value="1"/>
</dbReference>
<dbReference type="PROSITE" id="PS51115">
    <property type="entry name" value="LAMININ_IVA"/>
    <property type="match status" value="1"/>
</dbReference>
<dbReference type="SMART" id="SM00180">
    <property type="entry name" value="EGF_Lam"/>
    <property type="match status" value="1"/>
</dbReference>
<name>A0A183HKD1_9BILA</name>
<organism evidence="11">
    <name type="scientific">Onchocerca flexuosa</name>
    <dbReference type="NCBI Taxonomy" id="387005"/>
    <lineage>
        <taxon>Eukaryota</taxon>
        <taxon>Metazoa</taxon>
        <taxon>Ecdysozoa</taxon>
        <taxon>Nematoda</taxon>
        <taxon>Chromadorea</taxon>
        <taxon>Rhabditida</taxon>
        <taxon>Spirurina</taxon>
        <taxon>Spiruromorpha</taxon>
        <taxon>Filarioidea</taxon>
        <taxon>Onchocercidae</taxon>
        <taxon>Onchocerca</taxon>
    </lineage>
</organism>
<dbReference type="InterPro" id="IPR000034">
    <property type="entry name" value="Laminin_IV"/>
</dbReference>
<feature type="disulfide bond" evidence="6">
    <location>
        <begin position="154"/>
        <end position="163"/>
    </location>
</feature>
<evidence type="ECO:0000256" key="1">
    <source>
        <dbReference type="ARBA" id="ARBA00022729"/>
    </source>
</evidence>
<feature type="domain" description="Laminin IV type A" evidence="8">
    <location>
        <begin position="1"/>
        <end position="101"/>
    </location>
</feature>
<reference evidence="9 10" key="2">
    <citation type="submission" date="2018-11" db="EMBL/GenBank/DDBJ databases">
        <authorList>
            <consortium name="Pathogen Informatics"/>
        </authorList>
    </citation>
    <scope>NUCLEOTIDE SEQUENCE [LARGE SCALE GENOMIC DNA]</scope>
</reference>
<evidence type="ECO:0000259" key="7">
    <source>
        <dbReference type="PROSITE" id="PS50027"/>
    </source>
</evidence>
<feature type="domain" description="Laminin EGF-like" evidence="7">
    <location>
        <begin position="136"/>
        <end position="184"/>
    </location>
</feature>
<dbReference type="GO" id="GO:0007411">
    <property type="term" value="P:axon guidance"/>
    <property type="evidence" value="ECO:0007669"/>
    <property type="project" value="TreeGrafter"/>
</dbReference>